<keyword evidence="2" id="KW-1185">Reference proteome</keyword>
<dbReference type="Proteomes" id="UP001620626">
    <property type="component" value="Unassembled WGS sequence"/>
</dbReference>
<dbReference type="AlphaFoldDB" id="A0ABD2KQA3"/>
<accession>A0ABD2KQA3</accession>
<evidence type="ECO:0000313" key="1">
    <source>
        <dbReference type="EMBL" id="KAL3105041.1"/>
    </source>
</evidence>
<dbReference type="EMBL" id="JBICBT010000692">
    <property type="protein sequence ID" value="KAL3105041.1"/>
    <property type="molecule type" value="Genomic_DNA"/>
</dbReference>
<protein>
    <recommendedName>
        <fullName evidence="3">Plastocyanin-like domain-containing protein</fullName>
    </recommendedName>
</protein>
<evidence type="ECO:0000313" key="2">
    <source>
        <dbReference type="Proteomes" id="UP001620626"/>
    </source>
</evidence>
<organism evidence="1 2">
    <name type="scientific">Heterodera trifolii</name>
    <dbReference type="NCBI Taxonomy" id="157864"/>
    <lineage>
        <taxon>Eukaryota</taxon>
        <taxon>Metazoa</taxon>
        <taxon>Ecdysozoa</taxon>
        <taxon>Nematoda</taxon>
        <taxon>Chromadorea</taxon>
        <taxon>Rhabditida</taxon>
        <taxon>Tylenchina</taxon>
        <taxon>Tylenchomorpha</taxon>
        <taxon>Tylenchoidea</taxon>
        <taxon>Heteroderidae</taxon>
        <taxon>Heteroderinae</taxon>
        <taxon>Heterodera</taxon>
    </lineage>
</organism>
<proteinExistence type="predicted"/>
<gene>
    <name evidence="1" type="ORF">niasHT_029422</name>
</gene>
<sequence length="209" mass="23962">MEWTRIKYLKINQTFGTDIFFVFVNVSLAKQLNASAWMHIHFFNHGLEFNDDFGTNVNQISLKAGKKLWFNLLDPVTKEWPIKAGYDLSTVMDEHYPNTMTPNSANLWANRSTTMKAADDHHNPLDKRIEFSFKVTLNSTSRKIGVEFTMNDQHITRDINGNLLTCCPTESVPIQDIQYITAKNFNIDLSPGTDVKMNCIPPEKCILKT</sequence>
<comment type="caution">
    <text evidence="1">The sequence shown here is derived from an EMBL/GenBank/DDBJ whole genome shotgun (WGS) entry which is preliminary data.</text>
</comment>
<evidence type="ECO:0008006" key="3">
    <source>
        <dbReference type="Google" id="ProtNLM"/>
    </source>
</evidence>
<reference evidence="1 2" key="1">
    <citation type="submission" date="2024-10" db="EMBL/GenBank/DDBJ databases">
        <authorList>
            <person name="Kim D."/>
        </authorList>
    </citation>
    <scope>NUCLEOTIDE SEQUENCE [LARGE SCALE GENOMIC DNA]</scope>
    <source>
        <strain evidence="1">BH-2024</strain>
    </source>
</reference>
<name>A0ABD2KQA3_9BILA</name>